<comment type="similarity">
    <text evidence="1">Belongs to the iron-containing alcohol dehydrogenase family.</text>
</comment>
<comment type="caution">
    <text evidence="5">The sequence shown here is derived from an EMBL/GenBank/DDBJ whole genome shotgun (WGS) entry which is preliminary data.</text>
</comment>
<gene>
    <name evidence="5" type="ORF">ACFOGJ_18635</name>
</gene>
<protein>
    <submittedName>
        <fullName evidence="5">Iron-containing alcohol dehydrogenase</fullName>
    </submittedName>
</protein>
<name>A0ABV7L3M0_9PROT</name>
<dbReference type="Gene3D" id="1.20.1090.10">
    <property type="entry name" value="Dehydroquinate synthase-like - alpha domain"/>
    <property type="match status" value="1"/>
</dbReference>
<dbReference type="InterPro" id="IPR039697">
    <property type="entry name" value="Alcohol_dehydrogenase_Fe"/>
</dbReference>
<reference evidence="6" key="1">
    <citation type="journal article" date="2019" name="Int. J. Syst. Evol. Microbiol.">
        <title>The Global Catalogue of Microorganisms (GCM) 10K type strain sequencing project: providing services to taxonomists for standard genome sequencing and annotation.</title>
        <authorList>
            <consortium name="The Broad Institute Genomics Platform"/>
            <consortium name="The Broad Institute Genome Sequencing Center for Infectious Disease"/>
            <person name="Wu L."/>
            <person name="Ma J."/>
        </authorList>
    </citation>
    <scope>NUCLEOTIDE SEQUENCE [LARGE SCALE GENOMIC DNA]</scope>
    <source>
        <strain evidence="6">KCTC 42964</strain>
    </source>
</reference>
<dbReference type="Proteomes" id="UP001595528">
    <property type="component" value="Unassembled WGS sequence"/>
</dbReference>
<dbReference type="PANTHER" id="PTHR11496">
    <property type="entry name" value="ALCOHOL DEHYDROGENASE"/>
    <property type="match status" value="1"/>
</dbReference>
<dbReference type="PANTHER" id="PTHR11496:SF102">
    <property type="entry name" value="ALCOHOL DEHYDROGENASE 4"/>
    <property type="match status" value="1"/>
</dbReference>
<evidence type="ECO:0000259" key="3">
    <source>
        <dbReference type="Pfam" id="PF00465"/>
    </source>
</evidence>
<accession>A0ABV7L3M0</accession>
<proteinExistence type="inferred from homology"/>
<evidence type="ECO:0000256" key="2">
    <source>
        <dbReference type="ARBA" id="ARBA00023002"/>
    </source>
</evidence>
<dbReference type="InterPro" id="IPR056798">
    <property type="entry name" value="ADH_Fe_C"/>
</dbReference>
<evidence type="ECO:0000313" key="5">
    <source>
        <dbReference type="EMBL" id="MFC3229271.1"/>
    </source>
</evidence>
<keyword evidence="2" id="KW-0560">Oxidoreductase</keyword>
<keyword evidence="6" id="KW-1185">Reference proteome</keyword>
<dbReference type="RefSeq" id="WP_379903311.1">
    <property type="nucleotide sequence ID" value="NZ_JBHRTR010000031.1"/>
</dbReference>
<feature type="domain" description="Fe-containing alcohol dehydrogenase-like C-terminal" evidence="4">
    <location>
        <begin position="186"/>
        <end position="374"/>
    </location>
</feature>
<dbReference type="SUPFAM" id="SSF56796">
    <property type="entry name" value="Dehydroquinate synthase-like"/>
    <property type="match status" value="1"/>
</dbReference>
<sequence>MGLMNFRFSILLDFGALSQLNGQLRRIGITRPLVCTDPGLARIGLLARLVDSLDGLPHAVFDRTPENPTEAAVLEAAAIYRSEGCDGIVALGGGSSMDLAKAVAVMATHDGELMSFTAARGGTKKIRNPATVVAVPTTAGTGSEVSSGSVIVMESGEKLILAAGSLVPRLAICDPELTIGLPPLLTAATGMDCVTHCIEAILVPTDNPMADAFGYDGLSRAIRDGALERAVADGQDREARKQMMIAASQGALAFNKGLGAVHSMSHAAGRIKALNLHHGTLNAVLLPTVLRFNAGHAEDKYGRIAHAMGLAPDTDLAAAIEALNARIGLPPNLKAMGVGADMVPGMVEHALADICTHTNPRKIGAEEYQALYAEQLA</sequence>
<evidence type="ECO:0000313" key="6">
    <source>
        <dbReference type="Proteomes" id="UP001595528"/>
    </source>
</evidence>
<dbReference type="Pfam" id="PF25137">
    <property type="entry name" value="ADH_Fe_C"/>
    <property type="match status" value="1"/>
</dbReference>
<evidence type="ECO:0000256" key="1">
    <source>
        <dbReference type="ARBA" id="ARBA00007358"/>
    </source>
</evidence>
<dbReference type="EMBL" id="JBHRTR010000031">
    <property type="protein sequence ID" value="MFC3229271.1"/>
    <property type="molecule type" value="Genomic_DNA"/>
</dbReference>
<feature type="domain" description="Alcohol dehydrogenase iron-type/glycerol dehydrogenase GldA" evidence="3">
    <location>
        <begin position="11"/>
        <end position="175"/>
    </location>
</feature>
<dbReference type="Gene3D" id="3.40.50.1970">
    <property type="match status" value="1"/>
</dbReference>
<dbReference type="InterPro" id="IPR001670">
    <property type="entry name" value="ADH_Fe/GldA"/>
</dbReference>
<dbReference type="CDD" id="cd14861">
    <property type="entry name" value="Fe-ADH-like"/>
    <property type="match status" value="1"/>
</dbReference>
<evidence type="ECO:0000259" key="4">
    <source>
        <dbReference type="Pfam" id="PF25137"/>
    </source>
</evidence>
<organism evidence="5 6">
    <name type="scientific">Marinibaculum pumilum</name>
    <dbReference type="NCBI Taxonomy" id="1766165"/>
    <lineage>
        <taxon>Bacteria</taxon>
        <taxon>Pseudomonadati</taxon>
        <taxon>Pseudomonadota</taxon>
        <taxon>Alphaproteobacteria</taxon>
        <taxon>Rhodospirillales</taxon>
        <taxon>Rhodospirillaceae</taxon>
        <taxon>Marinibaculum</taxon>
    </lineage>
</organism>
<dbReference type="Pfam" id="PF00465">
    <property type="entry name" value="Fe-ADH"/>
    <property type="match status" value="1"/>
</dbReference>